<sequence>MSDHWQDLSPGQRVAWHRVRRGIPQEVLAGLVGRTEDWLSKIENDRAPLDRLSVIRALADALRISVFDIIGPQPSRPPRAEPSALDVGPVRSALTDYRQLSPLLAALDAEPEAPRLDFLRRDVAEVMTAYQQSRYAQMLGRLPALLAQTHLATREAEAQHQPEADRLAALANQSAAMILTKLGETDLAWIAAQRGLTVAERTADPTVIGSLFRSVIHALQSQGRLDEAAAMAQTASRYLERQHAHRSPTLLSIHGTLLLPGAVAAARAGNRSVASDYLARAERIAEELGADANHLWTAFGPTNVRIHRVTTAMALGDVPTALDLIPGIDTAGLPAERAVRHSLEVVNAYRARNKIDEAIGELLIAERRAAEQVHAHVMSRQLVHQLRDTTTGRRSRPLADLARRMNII</sequence>
<feature type="domain" description="HTH cro/C1-type" evidence="1">
    <location>
        <begin position="13"/>
        <end position="69"/>
    </location>
</feature>
<dbReference type="CDD" id="cd00093">
    <property type="entry name" value="HTH_XRE"/>
    <property type="match status" value="1"/>
</dbReference>
<evidence type="ECO:0000313" key="2">
    <source>
        <dbReference type="EMBL" id="TMR40033.1"/>
    </source>
</evidence>
<gene>
    <name evidence="2" type="ORF">ETD96_12940</name>
</gene>
<dbReference type="SMART" id="SM00530">
    <property type="entry name" value="HTH_XRE"/>
    <property type="match status" value="1"/>
</dbReference>
<dbReference type="InterPro" id="IPR001387">
    <property type="entry name" value="Cro/C1-type_HTH"/>
</dbReference>
<dbReference type="SUPFAM" id="SSF47413">
    <property type="entry name" value="lambda repressor-like DNA-binding domains"/>
    <property type="match status" value="1"/>
</dbReference>
<dbReference type="RefSeq" id="WP_138636583.1">
    <property type="nucleotide sequence ID" value="NZ_JBICSW010000002.1"/>
</dbReference>
<dbReference type="Gene3D" id="1.10.260.40">
    <property type="entry name" value="lambda repressor-like DNA-binding domains"/>
    <property type="match status" value="1"/>
</dbReference>
<dbReference type="Proteomes" id="UP000305238">
    <property type="component" value="Unassembled WGS sequence"/>
</dbReference>
<name>A0A5S4H465_9ACTN</name>
<dbReference type="OrthoDB" id="4522476at2"/>
<dbReference type="EMBL" id="VCKZ01000073">
    <property type="protein sequence ID" value="TMR40033.1"/>
    <property type="molecule type" value="Genomic_DNA"/>
</dbReference>
<dbReference type="InterPro" id="IPR010982">
    <property type="entry name" value="Lambda_DNA-bd_dom_sf"/>
</dbReference>
<reference evidence="2 3" key="1">
    <citation type="submission" date="2019-05" db="EMBL/GenBank/DDBJ databases">
        <title>Draft genome sequence of Actinomadura geliboluensis A8036.</title>
        <authorList>
            <person name="Saricaoglu S."/>
            <person name="Isik K."/>
        </authorList>
    </citation>
    <scope>NUCLEOTIDE SEQUENCE [LARGE SCALE GENOMIC DNA]</scope>
    <source>
        <strain evidence="2 3">A8036</strain>
    </source>
</reference>
<dbReference type="Pfam" id="PF13560">
    <property type="entry name" value="HTH_31"/>
    <property type="match status" value="1"/>
</dbReference>
<comment type="caution">
    <text evidence="2">The sequence shown here is derived from an EMBL/GenBank/DDBJ whole genome shotgun (WGS) entry which is preliminary data.</text>
</comment>
<protein>
    <submittedName>
        <fullName evidence="2">Helix-turn-helix transcriptional regulator</fullName>
    </submittedName>
</protein>
<keyword evidence="3" id="KW-1185">Reference proteome</keyword>
<proteinExistence type="predicted"/>
<evidence type="ECO:0000259" key="1">
    <source>
        <dbReference type="SMART" id="SM00530"/>
    </source>
</evidence>
<dbReference type="GO" id="GO:0003677">
    <property type="term" value="F:DNA binding"/>
    <property type="evidence" value="ECO:0007669"/>
    <property type="project" value="InterPro"/>
</dbReference>
<dbReference type="AlphaFoldDB" id="A0A5S4H465"/>
<evidence type="ECO:0000313" key="3">
    <source>
        <dbReference type="Proteomes" id="UP000305238"/>
    </source>
</evidence>
<accession>A0A5S4H465</accession>
<organism evidence="2 3">
    <name type="scientific">Actinomadura geliboluensis</name>
    <dbReference type="NCBI Taxonomy" id="882440"/>
    <lineage>
        <taxon>Bacteria</taxon>
        <taxon>Bacillati</taxon>
        <taxon>Actinomycetota</taxon>
        <taxon>Actinomycetes</taxon>
        <taxon>Streptosporangiales</taxon>
        <taxon>Thermomonosporaceae</taxon>
        <taxon>Actinomadura</taxon>
    </lineage>
</organism>